<dbReference type="RefSeq" id="WP_309204421.1">
    <property type="nucleotide sequence ID" value="NZ_CP133548.1"/>
</dbReference>
<accession>A0AA51RX08</accession>
<protein>
    <submittedName>
        <fullName evidence="1">DUF945 family protein</fullName>
    </submittedName>
</protein>
<keyword evidence="2" id="KW-1185">Reference proteome</keyword>
<proteinExistence type="predicted"/>
<name>A0AA51RX08_9GAMM</name>
<sequence length="431" mass="47198">MKKLLIGVVILLVAYVGVLFVAKNNAATVFEDEVAKINSTFPVVAVVNEQSSGLLSKSATIDVRDQSSPEVIFHLQQTLSYGPVMFTEEGVKFGWFFLSTDILPSDKLKTELPPEINIDDLFDIYFMSGFSGSVEGDFYFKGFELAMEGNSINIAKAEMHVDTDLGFKQLDASGNWPGMSFNDGRGNFMIDNMEFDSKQTLISGDLLAGTGLYEGYGVYKLGKVEMNKGPEAFLFEDMYMKAATALTGSDKQAMDISMEMKTGKVAVANETFTDTTMNLYFRNLDLDTLQQISAVTQKMQAAVMEGLDTSGYNAELSALMMTLVQKGPSIELKDTQVVTTDGPIKAQLAVNVDKDKVDPQMPMAMIAAVDAKLNAEAPEAFFANRGLSPMVQQYEQMNFVVRDNGTLRVEATFQNGQPLVNGKPMQGMPGM</sequence>
<dbReference type="Proteomes" id="UP001239782">
    <property type="component" value="Chromosome"/>
</dbReference>
<gene>
    <name evidence="1" type="ORF">Q9312_09685</name>
</gene>
<dbReference type="KEGG" id="plei:Q9312_09685"/>
<evidence type="ECO:0000313" key="2">
    <source>
        <dbReference type="Proteomes" id="UP001239782"/>
    </source>
</evidence>
<dbReference type="InterPro" id="IPR010352">
    <property type="entry name" value="DUF945"/>
</dbReference>
<dbReference type="Pfam" id="PF06097">
    <property type="entry name" value="DUF945"/>
    <property type="match status" value="1"/>
</dbReference>
<evidence type="ECO:0000313" key="1">
    <source>
        <dbReference type="EMBL" id="WMS89162.1"/>
    </source>
</evidence>
<dbReference type="AlphaFoldDB" id="A0AA51RX08"/>
<dbReference type="EMBL" id="CP133548">
    <property type="protein sequence ID" value="WMS89162.1"/>
    <property type="molecule type" value="Genomic_DNA"/>
</dbReference>
<reference evidence="1 2" key="1">
    <citation type="submission" date="2023-08" db="EMBL/GenBank/DDBJ databases">
        <title>Pleionea litopenaei sp. nov., isolated from stomach of juvenile Litopenaeus vannamei.</title>
        <authorList>
            <person name="Rho A.M."/>
            <person name="Hwang C.Y."/>
        </authorList>
    </citation>
    <scope>NUCLEOTIDE SEQUENCE [LARGE SCALE GENOMIC DNA]</scope>
    <source>
        <strain evidence="1 2">HL-JVS1</strain>
    </source>
</reference>
<organism evidence="1 2">
    <name type="scientific">Pleionea litopenaei</name>
    <dbReference type="NCBI Taxonomy" id="3070815"/>
    <lineage>
        <taxon>Bacteria</taxon>
        <taxon>Pseudomonadati</taxon>
        <taxon>Pseudomonadota</taxon>
        <taxon>Gammaproteobacteria</taxon>
        <taxon>Oceanospirillales</taxon>
        <taxon>Pleioneaceae</taxon>
        <taxon>Pleionea</taxon>
    </lineage>
</organism>